<evidence type="ECO:0000256" key="5">
    <source>
        <dbReference type="SAM" id="Phobius"/>
    </source>
</evidence>
<keyword evidence="6" id="KW-0732">Signal</keyword>
<dbReference type="OrthoDB" id="10048434at2759"/>
<evidence type="ECO:0000256" key="3">
    <source>
        <dbReference type="ARBA" id="ARBA00022989"/>
    </source>
</evidence>
<dbReference type="Proteomes" id="UP000267029">
    <property type="component" value="Unassembled WGS sequence"/>
</dbReference>
<evidence type="ECO:0000313" key="7">
    <source>
        <dbReference type="EMBL" id="VDD74895.1"/>
    </source>
</evidence>
<keyword evidence="8" id="KW-1185">Reference proteome</keyword>
<gene>
    <name evidence="7" type="ORF">MCOS_LOCUS898</name>
</gene>
<sequence length="220" mass="24440">MIFSTSSLVLILASLFTSGWLRRVESGSSFWEANCQTVSPSRLHLADQHQYMSPSLGPFFRCETPCPGHTPTRSLPWLMHYQARIYCRLSLWGGGQNPASSNAALWIGTFLMLGGLVTLLFAHTLMCTSVCKRELCGRSIFQLTGLSQCAADLLLLSGLFVWPAGWGSIPVQEVCGASTAAYQKGNCEWSKSCHLHSTLTNGRLFFHLLWYHDNLINVTY</sequence>
<evidence type="ECO:0000256" key="1">
    <source>
        <dbReference type="ARBA" id="ARBA00004141"/>
    </source>
</evidence>
<dbReference type="GO" id="GO:0016020">
    <property type="term" value="C:membrane"/>
    <property type="evidence" value="ECO:0007669"/>
    <property type="project" value="UniProtKB-SubCell"/>
</dbReference>
<dbReference type="Pfam" id="PF10242">
    <property type="entry name" value="L_HMGIC_fpl"/>
    <property type="match status" value="1"/>
</dbReference>
<feature type="chain" id="PRO_5030017393" evidence="6">
    <location>
        <begin position="27"/>
        <end position="220"/>
    </location>
</feature>
<dbReference type="EMBL" id="UXSR01000094">
    <property type="protein sequence ID" value="VDD74895.1"/>
    <property type="molecule type" value="Genomic_DNA"/>
</dbReference>
<keyword evidence="2 5" id="KW-0812">Transmembrane</keyword>
<comment type="subcellular location">
    <subcellularLocation>
        <location evidence="1">Membrane</location>
        <topology evidence="1">Multi-pass membrane protein</topology>
    </subcellularLocation>
</comment>
<dbReference type="InterPro" id="IPR019372">
    <property type="entry name" value="LHFPL"/>
</dbReference>
<protein>
    <submittedName>
        <fullName evidence="7">Uncharacterized protein</fullName>
    </submittedName>
</protein>
<organism evidence="7 8">
    <name type="scientific">Mesocestoides corti</name>
    <name type="common">Flatworm</name>
    <dbReference type="NCBI Taxonomy" id="53468"/>
    <lineage>
        <taxon>Eukaryota</taxon>
        <taxon>Metazoa</taxon>
        <taxon>Spiralia</taxon>
        <taxon>Lophotrochozoa</taxon>
        <taxon>Platyhelminthes</taxon>
        <taxon>Cestoda</taxon>
        <taxon>Eucestoda</taxon>
        <taxon>Cyclophyllidea</taxon>
        <taxon>Mesocestoididae</taxon>
        <taxon>Mesocestoides</taxon>
    </lineage>
</organism>
<evidence type="ECO:0000313" key="8">
    <source>
        <dbReference type="Proteomes" id="UP000267029"/>
    </source>
</evidence>
<accession>A0A0R3U302</accession>
<feature type="transmembrane region" description="Helical" evidence="5">
    <location>
        <begin position="103"/>
        <end position="128"/>
    </location>
</feature>
<evidence type="ECO:0000256" key="2">
    <source>
        <dbReference type="ARBA" id="ARBA00022692"/>
    </source>
</evidence>
<dbReference type="PANTHER" id="PTHR12489">
    <property type="entry name" value="LIPOMA HMGIC FUSION PARTNER-LIKE PROTEIN"/>
    <property type="match status" value="1"/>
</dbReference>
<keyword evidence="4 5" id="KW-0472">Membrane</keyword>
<name>A0A0R3U302_MESCO</name>
<dbReference type="PANTHER" id="PTHR12489:SF19">
    <property type="entry name" value="LHFPL TETRASPAN SUBFAMILY MEMBER 2 PROTEIN"/>
    <property type="match status" value="1"/>
</dbReference>
<evidence type="ECO:0000256" key="4">
    <source>
        <dbReference type="ARBA" id="ARBA00023136"/>
    </source>
</evidence>
<proteinExistence type="predicted"/>
<evidence type="ECO:0000256" key="6">
    <source>
        <dbReference type="SAM" id="SignalP"/>
    </source>
</evidence>
<feature type="signal peptide" evidence="6">
    <location>
        <begin position="1"/>
        <end position="26"/>
    </location>
</feature>
<dbReference type="AlphaFoldDB" id="A0A0R3U302"/>
<reference evidence="7 8" key="1">
    <citation type="submission" date="2018-10" db="EMBL/GenBank/DDBJ databases">
        <authorList>
            <consortium name="Pathogen Informatics"/>
        </authorList>
    </citation>
    <scope>NUCLEOTIDE SEQUENCE [LARGE SCALE GENOMIC DNA]</scope>
</reference>
<dbReference type="STRING" id="53468.A0A0R3U302"/>
<keyword evidence="3 5" id="KW-1133">Transmembrane helix</keyword>